<gene>
    <name evidence="7" type="ORF">ACFQ63_17010</name>
</gene>
<protein>
    <submittedName>
        <fullName evidence="7">Beta-N-acetylglucosaminidase domain-containing protein</fullName>
    </submittedName>
</protein>
<dbReference type="PROSITE" id="PS50022">
    <property type="entry name" value="FA58C_3"/>
    <property type="match status" value="1"/>
</dbReference>
<dbReference type="Pfam" id="PF02838">
    <property type="entry name" value="Glyco_hydro_20b"/>
    <property type="match status" value="1"/>
</dbReference>
<feature type="domain" description="F5/8 type C" evidence="5">
    <location>
        <begin position="657"/>
        <end position="795"/>
    </location>
</feature>
<feature type="chain" id="PRO_5047188187" evidence="4">
    <location>
        <begin position="31"/>
        <end position="798"/>
    </location>
</feature>
<dbReference type="SUPFAM" id="SSF51445">
    <property type="entry name" value="(Trans)glycosidases"/>
    <property type="match status" value="1"/>
</dbReference>
<dbReference type="Gene3D" id="3.20.20.80">
    <property type="entry name" value="Glycosidases"/>
    <property type="match status" value="1"/>
</dbReference>
<keyword evidence="2 3" id="KW-0326">Glycosidase</keyword>
<dbReference type="Gene3D" id="1.20.58.460">
    <property type="entry name" value="Hyaluronidase post-catalytic domain-like"/>
    <property type="match status" value="1"/>
</dbReference>
<proteinExistence type="inferred from homology"/>
<dbReference type="Gene3D" id="3.30.379.10">
    <property type="entry name" value="Chitobiase/beta-hexosaminidase domain 2-like"/>
    <property type="match status" value="1"/>
</dbReference>
<feature type="domain" description="GH84" evidence="6">
    <location>
        <begin position="190"/>
        <end position="473"/>
    </location>
</feature>
<dbReference type="InterPro" id="IPR011496">
    <property type="entry name" value="O-GlcNAcase_cat"/>
</dbReference>
<dbReference type="EMBL" id="JBHTRV010000011">
    <property type="protein sequence ID" value="MFE5981394.1"/>
    <property type="molecule type" value="Genomic_DNA"/>
</dbReference>
<dbReference type="InterPro" id="IPR000421">
    <property type="entry name" value="FA58C"/>
</dbReference>
<feature type="active site" description="Proton donor" evidence="3">
    <location>
        <position position="305"/>
    </location>
</feature>
<evidence type="ECO:0000259" key="6">
    <source>
        <dbReference type="PROSITE" id="PS52009"/>
    </source>
</evidence>
<dbReference type="InterPro" id="IPR008979">
    <property type="entry name" value="Galactose-bd-like_sf"/>
</dbReference>
<dbReference type="Gene3D" id="2.60.120.260">
    <property type="entry name" value="Galactose-binding domain-like"/>
    <property type="match status" value="1"/>
</dbReference>
<dbReference type="PANTHER" id="PTHR13170:SF16">
    <property type="entry name" value="PROTEIN O-GLCNACASE"/>
    <property type="match status" value="1"/>
</dbReference>
<dbReference type="Pfam" id="PF07555">
    <property type="entry name" value="NAGidase"/>
    <property type="match status" value="1"/>
</dbReference>
<reference evidence="7 8" key="1">
    <citation type="submission" date="2024-09" db="EMBL/GenBank/DDBJ databases">
        <title>The Natural Products Discovery Center: Release of the First 8490 Sequenced Strains for Exploring Actinobacteria Biosynthetic Diversity.</title>
        <authorList>
            <person name="Kalkreuter E."/>
            <person name="Kautsar S.A."/>
            <person name="Yang D."/>
            <person name="Bader C.D."/>
            <person name="Teijaro C.N."/>
            <person name="Fluegel L."/>
            <person name="Davis C.M."/>
            <person name="Simpson J.R."/>
            <person name="Lauterbach L."/>
            <person name="Steele A.D."/>
            <person name="Gui C."/>
            <person name="Meng S."/>
            <person name="Li G."/>
            <person name="Viehrig K."/>
            <person name="Ye F."/>
            <person name="Su P."/>
            <person name="Kiefer A.F."/>
            <person name="Nichols A."/>
            <person name="Cepeda A.J."/>
            <person name="Yan W."/>
            <person name="Fan B."/>
            <person name="Jiang Y."/>
            <person name="Adhikari A."/>
            <person name="Zheng C.-J."/>
            <person name="Schuster L."/>
            <person name="Cowan T.M."/>
            <person name="Smanski M.J."/>
            <person name="Chevrette M.G."/>
            <person name="De Carvalho L.P.S."/>
            <person name="Shen B."/>
        </authorList>
    </citation>
    <scope>NUCLEOTIDE SEQUENCE [LARGE SCALE GENOMIC DNA]</scope>
    <source>
        <strain evidence="7 8">NPDC056472</strain>
    </source>
</reference>
<evidence type="ECO:0000256" key="1">
    <source>
        <dbReference type="ARBA" id="ARBA00022801"/>
    </source>
</evidence>
<evidence type="ECO:0000256" key="4">
    <source>
        <dbReference type="SAM" id="SignalP"/>
    </source>
</evidence>
<evidence type="ECO:0000256" key="3">
    <source>
        <dbReference type="PROSITE-ProRule" id="PRU01353"/>
    </source>
</evidence>
<dbReference type="PROSITE" id="PS52009">
    <property type="entry name" value="GH84"/>
    <property type="match status" value="1"/>
</dbReference>
<comment type="caution">
    <text evidence="7">The sequence shown here is derived from an EMBL/GenBank/DDBJ whole genome shotgun (WGS) entry which is preliminary data.</text>
</comment>
<name>A0ABW6IUX8_STRWE</name>
<dbReference type="Proteomes" id="UP001600424">
    <property type="component" value="Unassembled WGS sequence"/>
</dbReference>
<accession>A0ABW6IUX8</accession>
<keyword evidence="1 3" id="KW-0378">Hydrolase</keyword>
<comment type="similarity">
    <text evidence="3">Belongs to the glycosyl hydrolase 84 family.</text>
</comment>
<evidence type="ECO:0000256" key="2">
    <source>
        <dbReference type="ARBA" id="ARBA00023295"/>
    </source>
</evidence>
<evidence type="ECO:0000313" key="8">
    <source>
        <dbReference type="Proteomes" id="UP001600424"/>
    </source>
</evidence>
<dbReference type="InterPro" id="IPR051822">
    <property type="entry name" value="Glycosyl_Hydrolase_84"/>
</dbReference>
<sequence length="798" mass="85154">MKRPRSLLSAPLLAVALVAGQTGLGQPAHAVPVVPVVTAALPPVSPTPQSIDRSGKDAVVTGRVLVAADDRTDLAARDRLVRELRAHGAERVDVVAPGHTGARGLLTVRLGPASRPDIAAALAGTTVPGHAEGYALRVTADAPERQVALGGTDGSGQYYAVQTLRQLFVRTADGGWSIAGARVSDHPSMPLRGTIEGFYGAPWTPAERLDQMDFYGDVKANTYVYAPKDDPYHRDRWRQPYPSDKLAELGGLIERANANHVAFTFAVSPGASICYSDPADRAALKAKLETVHGLGARAFSIPLDDIDYTSWNCDGDRKAYGSPGRAAAAQAQVDLLNDVQRTFVAARPGTRPLQMVPTEYGDLGDSAYKRTLRAALDPAVVVMWTGTDVVPPSITNAQADAASKLFGRKVFVWDNYPVNDFGATSGRLLLAPYDKREAGLSAHLNGIVANPMNQPYASKIAVFGAADFAWNDLGYDAGTSWTRATAYLAGGDATAAAALRVFADLEHLAPTFGATPWQEQAPELSRRVERFWTDWNAGLRTEALAALRMYAVSVAEAPARIRAGAVQEGFVADADAWLDATELWGRATVAMVDAVSARRTGDRDRSQALLALSRDLQEQAGAVRVDPARNTWGKARTKVGDGVLDAFLVRSDVMLELWDVAGGGENLALKGTATASSVEADLDRLAARHVNDGSTGTRWASGYGDDEWVQVRLATPARIAAVTLAWEAACAAEYRIETSEDGVNWTSAATRRPSACGNDVIRLASDRPVTHVRMQGVARATSWGYSLYEMAVYGAPVT</sequence>
<dbReference type="PANTHER" id="PTHR13170">
    <property type="entry name" value="O-GLCNACASE"/>
    <property type="match status" value="1"/>
</dbReference>
<keyword evidence="8" id="KW-1185">Reference proteome</keyword>
<dbReference type="SUPFAM" id="SSF49785">
    <property type="entry name" value="Galactose-binding domain-like"/>
    <property type="match status" value="1"/>
</dbReference>
<keyword evidence="4" id="KW-0732">Signal</keyword>
<dbReference type="SUPFAM" id="SSF55545">
    <property type="entry name" value="beta-N-acetylhexosaminidase-like domain"/>
    <property type="match status" value="1"/>
</dbReference>
<dbReference type="InterPro" id="IPR029018">
    <property type="entry name" value="Hex-like_dom2"/>
</dbReference>
<dbReference type="InterPro" id="IPR015882">
    <property type="entry name" value="HEX_bac_N"/>
</dbReference>
<dbReference type="RefSeq" id="WP_386254264.1">
    <property type="nucleotide sequence ID" value="NZ_JBHTRV010000011.1"/>
</dbReference>
<evidence type="ECO:0000259" key="5">
    <source>
        <dbReference type="PROSITE" id="PS50022"/>
    </source>
</evidence>
<organism evidence="7 8">
    <name type="scientific">Streptomyces wedmorensis</name>
    <dbReference type="NCBI Taxonomy" id="43759"/>
    <lineage>
        <taxon>Bacteria</taxon>
        <taxon>Bacillati</taxon>
        <taxon>Actinomycetota</taxon>
        <taxon>Actinomycetes</taxon>
        <taxon>Kitasatosporales</taxon>
        <taxon>Streptomycetaceae</taxon>
        <taxon>Streptomyces</taxon>
    </lineage>
</organism>
<feature type="signal peptide" evidence="4">
    <location>
        <begin position="1"/>
        <end position="30"/>
    </location>
</feature>
<evidence type="ECO:0000313" key="7">
    <source>
        <dbReference type="EMBL" id="MFE5981394.1"/>
    </source>
</evidence>
<dbReference type="InterPro" id="IPR017853">
    <property type="entry name" value="GH"/>
</dbReference>
<dbReference type="Pfam" id="PF00754">
    <property type="entry name" value="F5_F8_type_C"/>
    <property type="match status" value="1"/>
</dbReference>